<evidence type="ECO:0000256" key="2">
    <source>
        <dbReference type="SAM" id="Phobius"/>
    </source>
</evidence>
<accession>A0A8H8R7F8</accession>
<dbReference type="AlphaFoldDB" id="A0A8H8R7F8"/>
<dbReference type="InterPro" id="IPR029033">
    <property type="entry name" value="His_PPase_superfam"/>
</dbReference>
<dbReference type="OrthoDB" id="258392at2759"/>
<organism evidence="4 5">
    <name type="scientific">Lachnellula hyalina</name>
    <dbReference type="NCBI Taxonomy" id="1316788"/>
    <lineage>
        <taxon>Eukaryota</taxon>
        <taxon>Fungi</taxon>
        <taxon>Dikarya</taxon>
        <taxon>Ascomycota</taxon>
        <taxon>Pezizomycotina</taxon>
        <taxon>Leotiomycetes</taxon>
        <taxon>Helotiales</taxon>
        <taxon>Lachnaceae</taxon>
        <taxon>Lachnellula</taxon>
    </lineage>
</organism>
<keyword evidence="5" id="KW-1185">Reference proteome</keyword>
<feature type="transmembrane region" description="Helical" evidence="2">
    <location>
        <begin position="452"/>
        <end position="476"/>
    </location>
</feature>
<evidence type="ECO:0000256" key="1">
    <source>
        <dbReference type="ARBA" id="ARBA00005375"/>
    </source>
</evidence>
<evidence type="ECO:0000313" key="5">
    <source>
        <dbReference type="Proteomes" id="UP000431533"/>
    </source>
</evidence>
<dbReference type="Proteomes" id="UP000431533">
    <property type="component" value="Unassembled WGS sequence"/>
</dbReference>
<comment type="caution">
    <text evidence="4">The sequence shown here is derived from an EMBL/GenBank/DDBJ whole genome shotgun (WGS) entry which is preliminary data.</text>
</comment>
<dbReference type="Pfam" id="PF00328">
    <property type="entry name" value="His_Phos_2"/>
    <property type="match status" value="1"/>
</dbReference>
<dbReference type="RefSeq" id="XP_031007723.1">
    <property type="nucleotide sequence ID" value="XM_031146682.1"/>
</dbReference>
<proteinExistence type="inferred from homology"/>
<keyword evidence="2" id="KW-1133">Transmembrane helix</keyword>
<feature type="signal peptide" evidence="3">
    <location>
        <begin position="1"/>
        <end position="37"/>
    </location>
</feature>
<dbReference type="GO" id="GO:0016791">
    <property type="term" value="F:phosphatase activity"/>
    <property type="evidence" value="ECO:0007669"/>
    <property type="project" value="TreeGrafter"/>
</dbReference>
<keyword evidence="3" id="KW-0732">Signal</keyword>
<gene>
    <name evidence="4" type="primary">acp2</name>
    <name evidence="4" type="ORF">LHYA1_G001702</name>
</gene>
<name>A0A8H8R7F8_9HELO</name>
<feature type="chain" id="PRO_5034637478" evidence="3">
    <location>
        <begin position="38"/>
        <end position="504"/>
    </location>
</feature>
<dbReference type="PANTHER" id="PTHR11567">
    <property type="entry name" value="ACID PHOSPHATASE-RELATED"/>
    <property type="match status" value="1"/>
</dbReference>
<dbReference type="EMBL" id="QGMH01000024">
    <property type="protein sequence ID" value="TVY28935.1"/>
    <property type="molecule type" value="Genomic_DNA"/>
</dbReference>
<dbReference type="InterPro" id="IPR000560">
    <property type="entry name" value="His_Pase_clade-2"/>
</dbReference>
<dbReference type="InterPro" id="IPR050645">
    <property type="entry name" value="Histidine_acid_phosphatase"/>
</dbReference>
<keyword evidence="2" id="KW-0812">Transmembrane</keyword>
<dbReference type="SUPFAM" id="SSF53254">
    <property type="entry name" value="Phosphoglycerate mutase-like"/>
    <property type="match status" value="1"/>
</dbReference>
<dbReference type="PANTHER" id="PTHR11567:SF142">
    <property type="entry name" value="PHOSPHOGLYCERATE MUTASE-LIKE PROTEIN"/>
    <property type="match status" value="1"/>
</dbReference>
<dbReference type="GeneID" id="41981900"/>
<comment type="similarity">
    <text evidence="1">Belongs to the histidine acid phosphatase family.</text>
</comment>
<evidence type="ECO:0000256" key="3">
    <source>
        <dbReference type="SAM" id="SignalP"/>
    </source>
</evidence>
<evidence type="ECO:0000313" key="4">
    <source>
        <dbReference type="EMBL" id="TVY28935.1"/>
    </source>
</evidence>
<keyword evidence="2" id="KW-0472">Membrane</keyword>
<dbReference type="Gene3D" id="3.40.50.1240">
    <property type="entry name" value="Phosphoglycerate mutase-like"/>
    <property type="match status" value="1"/>
</dbReference>
<protein>
    <submittedName>
        <fullName evidence="4">Lysosomal acid phosphatase</fullName>
    </submittedName>
</protein>
<sequence length="504" mass="53674">MQLYKVRWGGSMEKDKRFKMLLKQFLLLSSLLPLIQAQETVLGVYIFHRHGDRTTKSYPPTSLTDLGYYQVHASGDYYRSRYIKSNASSEIYGISSNLVKNSQLSVQSTADTVLQNSASGFLQGLYPPVGTTLGTQSLANGTNVTSPLSGFQLIPVNAVASASSSANSENSAWLQGSSWCESATVSSNNYFYSAEYLQKLNSTADFYKSVLPVINGTFTTANDTFKNAYTVYDLIHVSQIHNKTIQSSSLLTSDTVFQLQTLADNHEFNLAYNSSDTIRAIAGSTLAAQIVQQLNTTITGKSKVPVGIQFGAYASFLSFFGLAQLPKASENFTGIVDYASSMTFELVTNATVNSTSYPSADQISIRFLFSNGTASENPLTAYPLFGQEETVISWPTFVDEMNKFAIGDQATWCQQCGNSTGACASTTSSSSSSSASASASSQSSSSGGISKAVAGVIGAMVTLAVILGLEALIMLLGGLRLVSKKRLGAGQVASNSATPATKAA</sequence>
<reference evidence="4 5" key="1">
    <citation type="submission" date="2018-05" db="EMBL/GenBank/DDBJ databases">
        <title>Genome sequencing and assembly of the regulated plant pathogen Lachnellula willkommii and related sister species for the development of diagnostic species identification markers.</title>
        <authorList>
            <person name="Giroux E."/>
            <person name="Bilodeau G."/>
        </authorList>
    </citation>
    <scope>NUCLEOTIDE SEQUENCE [LARGE SCALE GENOMIC DNA]</scope>
    <source>
        <strain evidence="4 5">CBS 185.66</strain>
    </source>
</reference>